<evidence type="ECO:0000313" key="3">
    <source>
        <dbReference type="Proteomes" id="UP000816034"/>
    </source>
</evidence>
<dbReference type="EMBL" id="PYSW02000027">
    <property type="protein sequence ID" value="KAG2381364.1"/>
    <property type="molecule type" value="Genomic_DNA"/>
</dbReference>
<sequence length="316" mass="36406">MKKFTWLMVVVFTLLSLSFVIFKSHNNSSNINSVDTYHPSVPSQPKEQNVNNDVLSNEVTQKIPQPSIVALDQTKKKNVVSYSLYGNNPKYVIGAIRNAELVKYILPGWICRFYHDQSVPQDILATLREMGSELVDMSAREDHSKQAYSGTFWRFLVADDETVERFLVRDTDSRLNPREAAAIEEWIQSGFAVHSMRDHPNHNYRFNAGMWGAVRGAIPDMKGKIKAWSDKSHYIADQTFLANVIWPLVKDKTLSHDSYHCNAHPNSRPFPTRRIMKEHVGQVFDHLESPRLTDISPFLDRESPINCRKKQEWKFG</sequence>
<comment type="caution">
    <text evidence="2">The sequence shown here is derived from an EMBL/GenBank/DDBJ whole genome shotgun (WGS) entry which is preliminary data.</text>
</comment>
<proteinExistence type="predicted"/>
<name>A0AA88KH46_NAELO</name>
<keyword evidence="3" id="KW-1185">Reference proteome</keyword>
<dbReference type="Proteomes" id="UP000816034">
    <property type="component" value="Unassembled WGS sequence"/>
</dbReference>
<reference evidence="2 3" key="1">
    <citation type="journal article" date="2018" name="BMC Genomics">
        <title>The genome of Naegleria lovaniensis, the basis for a comparative approach to unravel pathogenicity factors of the human pathogenic amoeba N. fowleri.</title>
        <authorList>
            <person name="Liechti N."/>
            <person name="Schurch N."/>
            <person name="Bruggmann R."/>
            <person name="Wittwer M."/>
        </authorList>
    </citation>
    <scope>NUCLEOTIDE SEQUENCE [LARGE SCALE GENOMIC DNA]</scope>
    <source>
        <strain evidence="2 3">ATCC 30569</strain>
    </source>
</reference>
<organism evidence="2 3">
    <name type="scientific">Naegleria lovaniensis</name>
    <name type="common">Amoeba</name>
    <dbReference type="NCBI Taxonomy" id="51637"/>
    <lineage>
        <taxon>Eukaryota</taxon>
        <taxon>Discoba</taxon>
        <taxon>Heterolobosea</taxon>
        <taxon>Tetramitia</taxon>
        <taxon>Eutetramitia</taxon>
        <taxon>Vahlkampfiidae</taxon>
        <taxon>Naegleria</taxon>
    </lineage>
</organism>
<evidence type="ECO:0000313" key="2">
    <source>
        <dbReference type="EMBL" id="KAG2381364.1"/>
    </source>
</evidence>
<keyword evidence="1" id="KW-0732">Signal</keyword>
<dbReference type="AlphaFoldDB" id="A0AA88KH46"/>
<gene>
    <name evidence="2" type="ORF">C9374_006353</name>
</gene>
<protein>
    <submittedName>
        <fullName evidence="2">Uncharacterized protein</fullName>
    </submittedName>
</protein>
<feature type="signal peptide" evidence="1">
    <location>
        <begin position="1"/>
        <end position="18"/>
    </location>
</feature>
<feature type="chain" id="PRO_5041727661" evidence="1">
    <location>
        <begin position="19"/>
        <end position="316"/>
    </location>
</feature>
<dbReference type="GeneID" id="68098807"/>
<evidence type="ECO:0000256" key="1">
    <source>
        <dbReference type="SAM" id="SignalP"/>
    </source>
</evidence>
<dbReference type="RefSeq" id="XP_044547044.1">
    <property type="nucleotide sequence ID" value="XM_044696204.1"/>
</dbReference>
<accession>A0AA88KH46</accession>